<gene>
    <name evidence="2" type="ORF">CTEN210_08737</name>
</gene>
<feature type="chain" id="PRO_5042179795" evidence="1">
    <location>
        <begin position="17"/>
        <end position="214"/>
    </location>
</feature>
<proteinExistence type="predicted"/>
<dbReference type="EMBL" id="BLLK01000045">
    <property type="protein sequence ID" value="GFH52261.1"/>
    <property type="molecule type" value="Genomic_DNA"/>
</dbReference>
<accession>A0AAD3H6P4</accession>
<dbReference type="Proteomes" id="UP001054902">
    <property type="component" value="Unassembled WGS sequence"/>
</dbReference>
<sequence length="214" mass="24805">MFHYFIPLLLALGCLSQEIKNEDNLPSNQDDTLHIQAPQKPNFLFVQDENATYLDIFGEISKDILTNQIIPKTSKECDWDWMHLRCEPFCICSYQPIFGDYHLGRSCRLRSLDVKDASTGQEEDEEDHSSVDFFNSCSEPPSTLTYKIMDNIRRGLIFSWKKMALSDRVTNVKSQMCDSLVKDENEVNDGDEPMNPIFEKPVRALRRSLHCKEE</sequence>
<keyword evidence="1" id="KW-0732">Signal</keyword>
<evidence type="ECO:0000313" key="3">
    <source>
        <dbReference type="Proteomes" id="UP001054902"/>
    </source>
</evidence>
<keyword evidence="3" id="KW-1185">Reference proteome</keyword>
<name>A0AAD3H6P4_9STRA</name>
<comment type="caution">
    <text evidence="2">The sequence shown here is derived from an EMBL/GenBank/DDBJ whole genome shotgun (WGS) entry which is preliminary data.</text>
</comment>
<evidence type="ECO:0000256" key="1">
    <source>
        <dbReference type="SAM" id="SignalP"/>
    </source>
</evidence>
<feature type="signal peptide" evidence="1">
    <location>
        <begin position="1"/>
        <end position="16"/>
    </location>
</feature>
<organism evidence="2 3">
    <name type="scientific">Chaetoceros tenuissimus</name>
    <dbReference type="NCBI Taxonomy" id="426638"/>
    <lineage>
        <taxon>Eukaryota</taxon>
        <taxon>Sar</taxon>
        <taxon>Stramenopiles</taxon>
        <taxon>Ochrophyta</taxon>
        <taxon>Bacillariophyta</taxon>
        <taxon>Coscinodiscophyceae</taxon>
        <taxon>Chaetocerotophycidae</taxon>
        <taxon>Chaetocerotales</taxon>
        <taxon>Chaetocerotaceae</taxon>
        <taxon>Chaetoceros</taxon>
    </lineage>
</organism>
<reference evidence="2 3" key="1">
    <citation type="journal article" date="2021" name="Sci. Rep.">
        <title>The genome of the diatom Chaetoceros tenuissimus carries an ancient integrated fragment of an extant virus.</title>
        <authorList>
            <person name="Hongo Y."/>
            <person name="Kimura K."/>
            <person name="Takaki Y."/>
            <person name="Yoshida Y."/>
            <person name="Baba S."/>
            <person name="Kobayashi G."/>
            <person name="Nagasaki K."/>
            <person name="Hano T."/>
            <person name="Tomaru Y."/>
        </authorList>
    </citation>
    <scope>NUCLEOTIDE SEQUENCE [LARGE SCALE GENOMIC DNA]</scope>
    <source>
        <strain evidence="2 3">NIES-3715</strain>
    </source>
</reference>
<evidence type="ECO:0000313" key="2">
    <source>
        <dbReference type="EMBL" id="GFH52261.1"/>
    </source>
</evidence>
<dbReference type="AlphaFoldDB" id="A0AAD3H6P4"/>
<protein>
    <submittedName>
        <fullName evidence="2">Uncharacterized protein</fullName>
    </submittedName>
</protein>